<evidence type="ECO:0000259" key="5">
    <source>
        <dbReference type="PROSITE" id="PS51173"/>
    </source>
</evidence>
<dbReference type="RefSeq" id="WP_020514813.1">
    <property type="nucleotide sequence ID" value="NZ_JBIAZU010000006.1"/>
</dbReference>
<keyword evidence="2" id="KW-0964">Secreted</keyword>
<keyword evidence="6" id="KW-0560">Oxidoreductase</keyword>
<gene>
    <name evidence="6" type="ORF">ACFY35_33500</name>
</gene>
<dbReference type="Pfam" id="PF03098">
    <property type="entry name" value="An_peroxidase"/>
    <property type="match status" value="2"/>
</dbReference>
<organism evidence="6 7">
    <name type="scientific">Paractinoplanes globisporus</name>
    <dbReference type="NCBI Taxonomy" id="113565"/>
    <lineage>
        <taxon>Bacteria</taxon>
        <taxon>Bacillati</taxon>
        <taxon>Actinomycetota</taxon>
        <taxon>Actinomycetes</taxon>
        <taxon>Micromonosporales</taxon>
        <taxon>Micromonosporaceae</taxon>
        <taxon>Paractinoplanes</taxon>
    </lineage>
</organism>
<evidence type="ECO:0000256" key="3">
    <source>
        <dbReference type="ARBA" id="ARBA00023180"/>
    </source>
</evidence>
<reference evidence="6 7" key="1">
    <citation type="submission" date="2024-10" db="EMBL/GenBank/DDBJ databases">
        <title>The Natural Products Discovery Center: Release of the First 8490 Sequenced Strains for Exploring Actinobacteria Biosynthetic Diversity.</title>
        <authorList>
            <person name="Kalkreuter E."/>
            <person name="Kautsar S.A."/>
            <person name="Yang D."/>
            <person name="Bader C.D."/>
            <person name="Teijaro C.N."/>
            <person name="Fluegel L."/>
            <person name="Davis C.M."/>
            <person name="Simpson J.R."/>
            <person name="Lauterbach L."/>
            <person name="Steele A.D."/>
            <person name="Gui C."/>
            <person name="Meng S."/>
            <person name="Li G."/>
            <person name="Viehrig K."/>
            <person name="Ye F."/>
            <person name="Su P."/>
            <person name="Kiefer A.F."/>
            <person name="Nichols A."/>
            <person name="Cepeda A.J."/>
            <person name="Yan W."/>
            <person name="Fan B."/>
            <person name="Jiang Y."/>
            <person name="Adhikari A."/>
            <person name="Zheng C.-J."/>
            <person name="Schuster L."/>
            <person name="Cowan T.M."/>
            <person name="Smanski M.J."/>
            <person name="Chevrette M.G."/>
            <person name="De Carvalho L.P.S."/>
            <person name="Shen B."/>
        </authorList>
    </citation>
    <scope>NUCLEOTIDE SEQUENCE [LARGE SCALE GENOMIC DNA]</scope>
    <source>
        <strain evidence="6 7">NPDC000087</strain>
    </source>
</reference>
<dbReference type="Pfam" id="PF00553">
    <property type="entry name" value="CBM_2"/>
    <property type="match status" value="1"/>
</dbReference>
<feature type="chain" id="PRO_5046559436" evidence="4">
    <location>
        <begin position="34"/>
        <end position="760"/>
    </location>
</feature>
<dbReference type="InterPro" id="IPR008965">
    <property type="entry name" value="CBM2/CBM3_carb-bd_dom_sf"/>
</dbReference>
<protein>
    <submittedName>
        <fullName evidence="6">Peroxidase family protein</fullName>
    </submittedName>
</protein>
<feature type="domain" description="CBM2" evidence="5">
    <location>
        <begin position="644"/>
        <end position="760"/>
    </location>
</feature>
<evidence type="ECO:0000313" key="7">
    <source>
        <dbReference type="Proteomes" id="UP001602245"/>
    </source>
</evidence>
<keyword evidence="4" id="KW-0732">Signal</keyword>
<dbReference type="EMBL" id="JBIAZU010000006">
    <property type="protein sequence ID" value="MFF5294380.1"/>
    <property type="molecule type" value="Genomic_DNA"/>
</dbReference>
<dbReference type="InterPro" id="IPR001919">
    <property type="entry name" value="CBD2"/>
</dbReference>
<proteinExistence type="predicted"/>
<evidence type="ECO:0000256" key="1">
    <source>
        <dbReference type="ARBA" id="ARBA00004613"/>
    </source>
</evidence>
<dbReference type="Proteomes" id="UP001602245">
    <property type="component" value="Unassembled WGS sequence"/>
</dbReference>
<feature type="signal peptide" evidence="4">
    <location>
        <begin position="1"/>
        <end position="33"/>
    </location>
</feature>
<dbReference type="Gene3D" id="2.60.40.290">
    <property type="match status" value="1"/>
</dbReference>
<name>A0ABW6WMB8_9ACTN</name>
<dbReference type="SMART" id="SM00637">
    <property type="entry name" value="CBD_II"/>
    <property type="match status" value="1"/>
</dbReference>
<dbReference type="PANTHER" id="PTHR11475:SF4">
    <property type="entry name" value="CHORION PEROXIDASE"/>
    <property type="match status" value="1"/>
</dbReference>
<accession>A0ABW6WMB8</accession>
<evidence type="ECO:0000256" key="2">
    <source>
        <dbReference type="ARBA" id="ARBA00022525"/>
    </source>
</evidence>
<dbReference type="InterPro" id="IPR037120">
    <property type="entry name" value="Haem_peroxidase_sf_animal"/>
</dbReference>
<evidence type="ECO:0000313" key="6">
    <source>
        <dbReference type="EMBL" id="MFF5294380.1"/>
    </source>
</evidence>
<sequence length="760" mass="81630">MNALRNNVPKPLAVAVVTIVVAAGLATTGPAAAAVPFEVQSLDGRGNNVANPTWGQAGTAYSRVAPARYANGTSQEVTGPNARYVSNRVFNDINQNVFSERQVTAWGWTWGQFLDHTFGLRLGAEPGEPTGETTNIPFNSADPMEEFANNTGNIPFVRSAPAPGTGVTNPRQQINSNNSYLDAWTVYGGSPTRLDWLREGSADGNPANNGARLLMQNGYLPRATARGNASSSPPMEVDGILRANPDNRMVAGDVRANENLFLTATHTLFAREHNRIVNALPSSLSEQDKFDIARKVIIAEQQYITYNEWLPAMGVTLPAYSGYNPNANASLSNEFATVGYRAHSQIHGEMEVEADAGTYTPAQLDAFRAQGLEVEPAGDEVTIVVPLNRGFFNPDLVPQLGLGPLLEAVGGEPQYKNEEMIDNQLRSVLFQIPVSGNPDCLDGPTLPACFNGVVDLGAIDIERGRDHGMPSYNQLRQAYGLPARTSFTQITGETSSAFPPGTSVDSPASLAFTSLTDAFNTEVDRNDADALEATPTRFARTAPLAARLQAIYGNVNNVDAFVGLIAEPHTAGSDLGELQRAMWATQFRQLRDGDRFFYGNQTAALDYIRTTYGIDFRRNLGDIIAQDAGIARADLPVNVFFDEGDVPPASCRVTYRVDTQWNSTPTSGGFGVTMSITNTGSTPIPAWKLRFVFPNGQQITEFWNSAVAQDGIRVPVASAPYNATIAPGQTRDGIGFNATWSGTNGRPAAFSVNTTACSVG</sequence>
<keyword evidence="3" id="KW-0325">Glycoprotein</keyword>
<dbReference type="InterPro" id="IPR010255">
    <property type="entry name" value="Haem_peroxidase_sf"/>
</dbReference>
<keyword evidence="7" id="KW-1185">Reference proteome</keyword>
<dbReference type="PROSITE" id="PS50292">
    <property type="entry name" value="PEROXIDASE_3"/>
    <property type="match status" value="1"/>
</dbReference>
<dbReference type="Gene3D" id="1.10.640.10">
    <property type="entry name" value="Haem peroxidase domain superfamily, animal type"/>
    <property type="match status" value="1"/>
</dbReference>
<dbReference type="SUPFAM" id="SSF48113">
    <property type="entry name" value="Heme-dependent peroxidases"/>
    <property type="match status" value="1"/>
</dbReference>
<dbReference type="InterPro" id="IPR019791">
    <property type="entry name" value="Haem_peroxidase_animal"/>
</dbReference>
<dbReference type="PANTHER" id="PTHR11475">
    <property type="entry name" value="OXIDASE/PEROXIDASE"/>
    <property type="match status" value="1"/>
</dbReference>
<dbReference type="InterPro" id="IPR012291">
    <property type="entry name" value="CBM2_carb-bd_dom_sf"/>
</dbReference>
<dbReference type="GO" id="GO:0004601">
    <property type="term" value="F:peroxidase activity"/>
    <property type="evidence" value="ECO:0007669"/>
    <property type="project" value="UniProtKB-KW"/>
</dbReference>
<comment type="caution">
    <text evidence="6">The sequence shown here is derived from an EMBL/GenBank/DDBJ whole genome shotgun (WGS) entry which is preliminary data.</text>
</comment>
<keyword evidence="6" id="KW-0575">Peroxidase</keyword>
<dbReference type="SUPFAM" id="SSF49384">
    <property type="entry name" value="Carbohydrate-binding domain"/>
    <property type="match status" value="1"/>
</dbReference>
<evidence type="ECO:0000256" key="4">
    <source>
        <dbReference type="SAM" id="SignalP"/>
    </source>
</evidence>
<dbReference type="PROSITE" id="PS51173">
    <property type="entry name" value="CBM2"/>
    <property type="match status" value="1"/>
</dbReference>
<comment type="subcellular location">
    <subcellularLocation>
        <location evidence="1">Secreted</location>
    </subcellularLocation>
</comment>